<dbReference type="NCBIfam" id="TIGR01549">
    <property type="entry name" value="HAD-SF-IA-v1"/>
    <property type="match status" value="1"/>
</dbReference>
<dbReference type="GO" id="GO:0005737">
    <property type="term" value="C:cytoplasm"/>
    <property type="evidence" value="ECO:0007669"/>
    <property type="project" value="UniProtKB-SubCell"/>
</dbReference>
<evidence type="ECO:0000256" key="6">
    <source>
        <dbReference type="HAMAP-Rule" id="MF_03117"/>
    </source>
</evidence>
<comment type="subunit">
    <text evidence="6">Monomer.</text>
</comment>
<comment type="pathway">
    <text evidence="6">Amino-acid biosynthesis; L-methionine biosynthesis via salvage pathway; L-methionine from S-methyl-5-thio-alpha-D-ribose 1-phosphate: step 4/6.</text>
</comment>
<evidence type="ECO:0000256" key="2">
    <source>
        <dbReference type="ARBA" id="ARBA00022723"/>
    </source>
</evidence>
<dbReference type="FunFam" id="3.40.50.1000:FF:000079">
    <property type="entry name" value="Enolase-phosphatase E1"/>
    <property type="match status" value="1"/>
</dbReference>
<evidence type="ECO:0000256" key="5">
    <source>
        <dbReference type="ARBA" id="ARBA00023167"/>
    </source>
</evidence>
<comment type="pathway">
    <text evidence="6">Amino-acid biosynthesis; L-methionine biosynthesis via salvage pathway; L-methionine from S-methyl-5-thio-alpha-D-ribose 1-phosphate: step 3/6.</text>
</comment>
<dbReference type="GO" id="GO:0043874">
    <property type="term" value="F:acireductone synthase activity"/>
    <property type="evidence" value="ECO:0007669"/>
    <property type="project" value="UniProtKB-EC"/>
</dbReference>
<dbReference type="InterPro" id="IPR006439">
    <property type="entry name" value="HAD-SF_hydro_IA"/>
</dbReference>
<protein>
    <recommendedName>
        <fullName evidence="6">Enolase-phosphatase E1</fullName>
        <ecNumber evidence="6">3.1.3.77</ecNumber>
    </recommendedName>
    <alternativeName>
        <fullName evidence="6">2,3-diketo-5-methylthio-1-phosphopentane phosphatase</fullName>
    </alternativeName>
</protein>
<dbReference type="InterPro" id="IPR023214">
    <property type="entry name" value="HAD_sf"/>
</dbReference>
<dbReference type="HAMAP" id="MF_03117">
    <property type="entry name" value="Salvage_MtnC_euk"/>
    <property type="match status" value="1"/>
</dbReference>
<gene>
    <name evidence="6 7" type="primary">UTR4</name>
    <name evidence="7" type="ORF">LPJ64_004608</name>
</gene>
<dbReference type="InterPro" id="IPR036412">
    <property type="entry name" value="HAD-like_sf"/>
</dbReference>
<dbReference type="Gene3D" id="3.40.50.1000">
    <property type="entry name" value="HAD superfamily/HAD-like"/>
    <property type="match status" value="1"/>
</dbReference>
<proteinExistence type="inferred from homology"/>
<dbReference type="SFLD" id="SFLDG01129">
    <property type="entry name" value="C1.5:_HAD__Beta-PGM__Phosphata"/>
    <property type="match status" value="1"/>
</dbReference>
<feature type="binding site" evidence="6">
    <location>
        <position position="10"/>
    </location>
    <ligand>
        <name>Mg(2+)</name>
        <dbReference type="ChEBI" id="CHEBI:18420"/>
    </ligand>
</feature>
<dbReference type="PANTHER" id="PTHR20371:SF1">
    <property type="entry name" value="ENOLASE-PHOSPHATASE E1"/>
    <property type="match status" value="1"/>
</dbReference>
<keyword evidence="6" id="KW-0963">Cytoplasm</keyword>
<dbReference type="EC" id="3.1.3.77" evidence="6"/>
<evidence type="ECO:0000256" key="4">
    <source>
        <dbReference type="ARBA" id="ARBA00022842"/>
    </source>
</evidence>
<dbReference type="SFLD" id="SFLDS00003">
    <property type="entry name" value="Haloacid_Dehalogenase"/>
    <property type="match status" value="1"/>
</dbReference>
<evidence type="ECO:0000313" key="8">
    <source>
        <dbReference type="Proteomes" id="UP001145021"/>
    </source>
</evidence>
<comment type="catalytic activity">
    <reaction evidence="6">
        <text>5-methylsulfanyl-2,3-dioxopentyl phosphate + H2O = 1,2-dihydroxy-5-(methylsulfanyl)pent-1-en-3-one + phosphate</text>
        <dbReference type="Rhea" id="RHEA:21700"/>
        <dbReference type="ChEBI" id="CHEBI:15377"/>
        <dbReference type="ChEBI" id="CHEBI:43474"/>
        <dbReference type="ChEBI" id="CHEBI:49252"/>
        <dbReference type="ChEBI" id="CHEBI:58828"/>
        <dbReference type="EC" id="3.1.3.77"/>
    </reaction>
</comment>
<sequence>MSDYEIVLLDIEGTTTPISFVHDVLFPYISNNLQQFLSDNWNNAALQQHIQAIADQADADVQNGNKQAIAIDLDNESPEEVQRKMIQNVRWQMAVDRKIAALKGLQGFMWRSGYISGQLLGVIYDDAADAIKKWTEGTGRRVYIYSSGSVEAQKLIFGFSDHGDLLPFISGHYDTNVGSKLESNSYTRIAGDIGVEPEKILFISDNENEIKAADKAGLKTVVSVRPGNSELSSDASGRFRTSSNFLDLF</sequence>
<evidence type="ECO:0000256" key="1">
    <source>
        <dbReference type="ARBA" id="ARBA00022605"/>
    </source>
</evidence>
<dbReference type="SFLD" id="SFLDG01133">
    <property type="entry name" value="C1.5.4:_Enolase-phosphatase_Li"/>
    <property type="match status" value="1"/>
</dbReference>
<keyword evidence="3 6" id="KW-0378">Hydrolase</keyword>
<keyword evidence="8" id="KW-1185">Reference proteome</keyword>
<comment type="subcellular location">
    <subcellularLocation>
        <location evidence="6">Cytoplasm</location>
    </subcellularLocation>
    <subcellularLocation>
        <location evidence="6">Nucleus</location>
    </subcellularLocation>
</comment>
<dbReference type="EMBL" id="JANBOH010000235">
    <property type="protein sequence ID" value="KAJ1643634.1"/>
    <property type="molecule type" value="Genomic_DNA"/>
</dbReference>
<dbReference type="SUPFAM" id="SSF56784">
    <property type="entry name" value="HAD-like"/>
    <property type="match status" value="1"/>
</dbReference>
<feature type="binding site" evidence="6">
    <location>
        <position position="205"/>
    </location>
    <ligand>
        <name>Mg(2+)</name>
        <dbReference type="ChEBI" id="CHEBI:18420"/>
    </ligand>
</feature>
<keyword evidence="4 6" id="KW-0460">Magnesium</keyword>
<dbReference type="SFLD" id="SFLDF00044">
    <property type="entry name" value="enolase-phosphatase"/>
    <property type="match status" value="1"/>
</dbReference>
<keyword evidence="2 6" id="KW-0479">Metal-binding</keyword>
<keyword evidence="6" id="KW-0539">Nucleus</keyword>
<dbReference type="CDD" id="cd01629">
    <property type="entry name" value="HAD_EP"/>
    <property type="match status" value="1"/>
</dbReference>
<evidence type="ECO:0000256" key="3">
    <source>
        <dbReference type="ARBA" id="ARBA00022801"/>
    </source>
</evidence>
<feature type="binding site" evidence="6">
    <location>
        <position position="12"/>
    </location>
    <ligand>
        <name>Mg(2+)</name>
        <dbReference type="ChEBI" id="CHEBI:18420"/>
    </ligand>
</feature>
<comment type="caution">
    <text evidence="7">The sequence shown here is derived from an EMBL/GenBank/DDBJ whole genome shotgun (WGS) entry which is preliminary data.</text>
</comment>
<dbReference type="Pfam" id="PF00702">
    <property type="entry name" value="Hydrolase"/>
    <property type="match status" value="1"/>
</dbReference>
<feature type="binding site" evidence="6">
    <location>
        <begin position="146"/>
        <end position="147"/>
    </location>
    <ligand>
        <name>substrate</name>
    </ligand>
</feature>
<dbReference type="InterPro" id="IPR027511">
    <property type="entry name" value="ENOPH1_eukaryotes"/>
</dbReference>
<dbReference type="GO" id="GO:0005634">
    <property type="term" value="C:nucleus"/>
    <property type="evidence" value="ECO:0007669"/>
    <property type="project" value="UniProtKB-SubCell"/>
</dbReference>
<dbReference type="GO" id="GO:0019509">
    <property type="term" value="P:L-methionine salvage from methylthioadenosine"/>
    <property type="evidence" value="ECO:0007669"/>
    <property type="project" value="UniProtKB-UniRule"/>
</dbReference>
<dbReference type="Proteomes" id="UP001145021">
    <property type="component" value="Unassembled WGS sequence"/>
</dbReference>
<feature type="binding site" evidence="6">
    <location>
        <position position="180"/>
    </location>
    <ligand>
        <name>substrate</name>
    </ligand>
</feature>
<evidence type="ECO:0000313" key="7">
    <source>
        <dbReference type="EMBL" id="KAJ1643634.1"/>
    </source>
</evidence>
<dbReference type="GO" id="GO:0000287">
    <property type="term" value="F:magnesium ion binding"/>
    <property type="evidence" value="ECO:0007669"/>
    <property type="project" value="UniProtKB-UniRule"/>
</dbReference>
<dbReference type="Gene3D" id="1.10.720.60">
    <property type="match status" value="1"/>
</dbReference>
<dbReference type="InterPro" id="IPR023943">
    <property type="entry name" value="Enolase-ppase_E1"/>
</dbReference>
<accession>A0A9W8CIV7</accession>
<comment type="similarity">
    <text evidence="6">Belongs to the HAD-like hydrolase superfamily. MasA/MtnC family.</text>
</comment>
<comment type="cofactor">
    <cofactor evidence="6">
        <name>Mg(2+)</name>
        <dbReference type="ChEBI" id="CHEBI:18420"/>
    </cofactor>
    <text evidence="6">Binds 1 Mg(2+) ion per subunit.</text>
</comment>
<dbReference type="PANTHER" id="PTHR20371">
    <property type="entry name" value="ENOLASE-PHOSPHATASE E1"/>
    <property type="match status" value="1"/>
</dbReference>
<name>A0A9W8CIV7_9FUNG</name>
<reference evidence="7" key="1">
    <citation type="submission" date="2022-07" db="EMBL/GenBank/DDBJ databases">
        <title>Phylogenomic reconstructions and comparative analyses of Kickxellomycotina fungi.</title>
        <authorList>
            <person name="Reynolds N.K."/>
            <person name="Stajich J.E."/>
            <person name="Barry K."/>
            <person name="Grigoriev I.V."/>
            <person name="Crous P."/>
            <person name="Smith M.E."/>
        </authorList>
    </citation>
    <scope>NUCLEOTIDE SEQUENCE</scope>
    <source>
        <strain evidence="7">NBRC 105413</strain>
    </source>
</reference>
<keyword evidence="5 6" id="KW-0486">Methionine biosynthesis</keyword>
<dbReference type="NCBIfam" id="TIGR01691">
    <property type="entry name" value="enolase-ppase"/>
    <property type="match status" value="1"/>
</dbReference>
<organism evidence="7 8">
    <name type="scientific">Coemansia asiatica</name>
    <dbReference type="NCBI Taxonomy" id="1052880"/>
    <lineage>
        <taxon>Eukaryota</taxon>
        <taxon>Fungi</taxon>
        <taxon>Fungi incertae sedis</taxon>
        <taxon>Zoopagomycota</taxon>
        <taxon>Kickxellomycotina</taxon>
        <taxon>Kickxellomycetes</taxon>
        <taxon>Kickxellales</taxon>
        <taxon>Kickxellaceae</taxon>
        <taxon>Coemansia</taxon>
    </lineage>
</organism>
<keyword evidence="1 6" id="KW-0028">Amino-acid biosynthesis</keyword>
<comment type="function">
    <text evidence="6">Bifunctional enzyme that catalyzes the enolization of 2,3-diketo-5-methylthiopentyl-1-phosphate (DK-MTP-1-P) into the intermediate 2-hydroxy-3-keto-5-methylthiopentenyl-1-phosphate (HK-MTPenyl-1-P), which is then dephosphorylated to form the acireductone 1,2-dihydroxy-3-keto-5-methylthiopentene (DHK-MTPene).</text>
</comment>
<dbReference type="AlphaFoldDB" id="A0A9W8CIV7"/>